<evidence type="ECO:0000313" key="2">
    <source>
        <dbReference type="EMBL" id="RSN74272.1"/>
    </source>
</evidence>
<dbReference type="EMBL" id="RCOS01000097">
    <property type="protein sequence ID" value="RSN74272.1"/>
    <property type="molecule type" value="Genomic_DNA"/>
</dbReference>
<comment type="caution">
    <text evidence="2">The sequence shown here is derived from an EMBL/GenBank/DDBJ whole genome shotgun (WGS) entry which is preliminary data.</text>
</comment>
<sequence length="197" mass="20895">MLNGLRELRAAALLQIAASILVGISGFMQLPLPFNFEPLAVGLSRSVLLVVAMILAIISVYFYLLPSAEQFSLQKPEEFSTPSKLMRAGYLGGVTLILLSNLIIIVGVTTMGSSGSLGTNLAILGSLALAITGGIMLLAGLIGIIIYFLRLKDMFNSTPFLITAILLAASVLIPVGFIAWILAFAEASLLEKKISVR</sequence>
<evidence type="ECO:0008006" key="4">
    <source>
        <dbReference type="Google" id="ProtNLM"/>
    </source>
</evidence>
<feature type="transmembrane region" description="Helical" evidence="1">
    <location>
        <begin position="85"/>
        <end position="109"/>
    </location>
</feature>
<dbReference type="Proteomes" id="UP000277582">
    <property type="component" value="Unassembled WGS sequence"/>
</dbReference>
<organism evidence="2 3">
    <name type="scientific">Candidatus Methanodesulfokora washburnensis</name>
    <dbReference type="NCBI Taxonomy" id="2478471"/>
    <lineage>
        <taxon>Archaea</taxon>
        <taxon>Thermoproteota</taxon>
        <taxon>Candidatus Korarchaeia</taxon>
        <taxon>Candidatus Korarchaeia incertae sedis</taxon>
        <taxon>Candidatus Methanodesulfokora</taxon>
    </lineage>
</organism>
<name>A0A3R9PEL0_9CREN</name>
<accession>A0A3R9PEL0</accession>
<keyword evidence="1" id="KW-1133">Transmembrane helix</keyword>
<protein>
    <recommendedName>
        <fullName evidence="4">DUF973 family protein</fullName>
    </recommendedName>
</protein>
<evidence type="ECO:0000313" key="3">
    <source>
        <dbReference type="Proteomes" id="UP000277582"/>
    </source>
</evidence>
<keyword evidence="1" id="KW-0472">Membrane</keyword>
<dbReference type="AlphaFoldDB" id="A0A3R9PEL0"/>
<gene>
    <name evidence="2" type="ORF">D6D85_08380</name>
</gene>
<keyword evidence="3" id="KW-1185">Reference proteome</keyword>
<reference evidence="2 3" key="1">
    <citation type="submission" date="2018-10" db="EMBL/GenBank/DDBJ databases">
        <title>Co-occurring genomic capacity for anaerobic methane metabolism and dissimilatory sulfite reduction discovered in the Korarchaeota.</title>
        <authorList>
            <person name="Mckay L.J."/>
            <person name="Dlakic M."/>
            <person name="Fields M.W."/>
            <person name="Delmont T.O."/>
            <person name="Eren A.M."/>
            <person name="Jay Z.J."/>
            <person name="Klingelsmith K.B."/>
            <person name="Rusch D.B."/>
            <person name="Inskeep W.P."/>
        </authorList>
    </citation>
    <scope>NUCLEOTIDE SEQUENCE [LARGE SCALE GENOMIC DNA]</scope>
    <source>
        <strain evidence="2 3">MDKW</strain>
    </source>
</reference>
<feature type="transmembrane region" description="Helical" evidence="1">
    <location>
        <begin position="46"/>
        <end position="64"/>
    </location>
</feature>
<feature type="transmembrane region" description="Helical" evidence="1">
    <location>
        <begin position="12"/>
        <end position="34"/>
    </location>
</feature>
<feature type="transmembrane region" description="Helical" evidence="1">
    <location>
        <begin position="160"/>
        <end position="183"/>
    </location>
</feature>
<keyword evidence="1" id="KW-0812">Transmembrane</keyword>
<feature type="transmembrane region" description="Helical" evidence="1">
    <location>
        <begin position="121"/>
        <end position="148"/>
    </location>
</feature>
<evidence type="ECO:0000256" key="1">
    <source>
        <dbReference type="SAM" id="Phobius"/>
    </source>
</evidence>
<proteinExistence type="predicted"/>